<dbReference type="VEuPathDB" id="MicrosporidiaDB:ECANGB1_1208"/>
<comment type="caution">
    <text evidence="1">The sequence shown here is derived from an EMBL/GenBank/DDBJ whole genome shotgun (WGS) entry which is preliminary data.</text>
</comment>
<accession>A0A1Y1S7A1</accession>
<evidence type="ECO:0000313" key="2">
    <source>
        <dbReference type="Proteomes" id="UP000192639"/>
    </source>
</evidence>
<dbReference type="EMBL" id="LWDP01000034">
    <property type="protein sequence ID" value="ORD94054.1"/>
    <property type="molecule type" value="Genomic_DNA"/>
</dbReference>
<reference evidence="1 2" key="1">
    <citation type="journal article" date="2017" name="Environ. Microbiol.">
        <title>Decay of the glycolytic pathway and adaptation to intranuclear parasitism within Enterocytozoonidae microsporidia.</title>
        <authorList>
            <person name="Wiredu Boakye D."/>
            <person name="Jaroenlak P."/>
            <person name="Prachumwat A."/>
            <person name="Williams T.A."/>
            <person name="Bateman K.S."/>
            <person name="Itsathitphaisarn O."/>
            <person name="Sritunyalucksana K."/>
            <person name="Paszkiewicz K.H."/>
            <person name="Moore K.A."/>
            <person name="Stentiford G.D."/>
            <person name="Williams B.A."/>
        </authorList>
    </citation>
    <scope>NUCLEOTIDE SEQUENCE [LARGE SCALE GENOMIC DNA]</scope>
    <source>
        <strain evidence="1 2">GB1</strain>
    </source>
</reference>
<gene>
    <name evidence="1" type="ORF">ECANGB1_1208</name>
</gene>
<name>A0A1Y1S7A1_9MICR</name>
<dbReference type="AlphaFoldDB" id="A0A1Y1S7A1"/>
<dbReference type="Gene3D" id="1.20.58.2050">
    <property type="match status" value="1"/>
</dbReference>
<dbReference type="InterPro" id="IPR038437">
    <property type="entry name" value="GINS_Psf3_sf"/>
</dbReference>
<keyword evidence="2" id="KW-1185">Reference proteome</keyword>
<dbReference type="OrthoDB" id="10251744at2759"/>
<evidence type="ECO:0000313" key="1">
    <source>
        <dbReference type="EMBL" id="ORD94054.1"/>
    </source>
</evidence>
<sequence length="168" mass="19704">MTEIKNTSMAYYNIDNFMEDEQVASVVFSEDIMGTKLYKVVKKNKKTEMHIFAVRFLIENEFCKIHRSEEDIGEFSRLKNDLDAQADIVDLKNEIFYAFITAQKSDSENSSEFLSSTFLKRMGRFAKLLVKENFGENEISHLSYEERKIIIQARKAYQAHVKYEVNIL</sequence>
<organism evidence="1 2">
    <name type="scientific">Enterospora canceri</name>
    <dbReference type="NCBI Taxonomy" id="1081671"/>
    <lineage>
        <taxon>Eukaryota</taxon>
        <taxon>Fungi</taxon>
        <taxon>Fungi incertae sedis</taxon>
        <taxon>Microsporidia</taxon>
        <taxon>Enterocytozoonidae</taxon>
        <taxon>Enterospora</taxon>
    </lineage>
</organism>
<dbReference type="Proteomes" id="UP000192639">
    <property type="component" value="Unassembled WGS sequence"/>
</dbReference>
<proteinExistence type="predicted"/>
<protein>
    <submittedName>
        <fullName evidence="1">Uncharacterized protein</fullName>
    </submittedName>
</protein>